<protein>
    <submittedName>
        <fullName evidence="1">Uncharacterized protein</fullName>
    </submittedName>
</protein>
<dbReference type="AlphaFoldDB" id="A0A9I9E539"/>
<sequence>MESSMSYVSAKLSTIKELLMEFVKVGLLFLSHAIVMVEGTSFNALEAQTLVGDTFVDVSALIIDDLPLTRRREHLSMTILEMPIEFNIEVISPSIFLNVVPKERTARKRSIPWKLHSPIFEKGHRAKRRKRVRPYNPVCKIPVKFDKQFSAYLADPQRDIEIRKTIRSSRALSWFMDFLTLQTFTDDDISTSNLIRSPLCICFSPFPDDRHIVLVNPDENFLRHSPGLFEEIKKGTCPVDIQYTWGKDATLLKYDDRVTGL</sequence>
<accession>A0A9I9E539</accession>
<name>A0A9I9E539_CUCME</name>
<dbReference type="EnsemblPlants" id="MELO3C028908.2.1">
    <property type="protein sequence ID" value="MELO3C028908.2.1"/>
    <property type="gene ID" value="MELO3C028908.2"/>
</dbReference>
<evidence type="ECO:0000313" key="1">
    <source>
        <dbReference type="EnsemblPlants" id="MELO3C028908.2.1"/>
    </source>
</evidence>
<reference evidence="1" key="1">
    <citation type="submission" date="2023-03" db="UniProtKB">
        <authorList>
            <consortium name="EnsemblPlants"/>
        </authorList>
    </citation>
    <scope>IDENTIFICATION</scope>
</reference>
<organism evidence="1">
    <name type="scientific">Cucumis melo</name>
    <name type="common">Muskmelon</name>
    <dbReference type="NCBI Taxonomy" id="3656"/>
    <lineage>
        <taxon>Eukaryota</taxon>
        <taxon>Viridiplantae</taxon>
        <taxon>Streptophyta</taxon>
        <taxon>Embryophyta</taxon>
        <taxon>Tracheophyta</taxon>
        <taxon>Spermatophyta</taxon>
        <taxon>Magnoliopsida</taxon>
        <taxon>eudicotyledons</taxon>
        <taxon>Gunneridae</taxon>
        <taxon>Pentapetalae</taxon>
        <taxon>rosids</taxon>
        <taxon>fabids</taxon>
        <taxon>Cucurbitales</taxon>
        <taxon>Cucurbitaceae</taxon>
        <taxon>Benincaseae</taxon>
        <taxon>Cucumis</taxon>
    </lineage>
</organism>
<proteinExistence type="predicted"/>
<dbReference type="Gramene" id="MELO3C028908.2.1">
    <property type="protein sequence ID" value="MELO3C028908.2.1"/>
    <property type="gene ID" value="MELO3C028908.2"/>
</dbReference>